<dbReference type="AlphaFoldDB" id="A0A289G7N1"/>
<dbReference type="Proteomes" id="UP000256923">
    <property type="component" value="Chromosome 1"/>
</dbReference>
<dbReference type="Proteomes" id="UP000786185">
    <property type="component" value="Unassembled WGS sequence"/>
</dbReference>
<dbReference type="EMBL" id="SCLC01000257">
    <property type="protein sequence ID" value="MBF4436645.1"/>
    <property type="molecule type" value="Genomic_DNA"/>
</dbReference>
<dbReference type="RefSeq" id="WP_019281931.1">
    <property type="nucleotide sequence ID" value="NZ_CP023054.1"/>
</dbReference>
<evidence type="ECO:0000313" key="2">
    <source>
        <dbReference type="EMBL" id="MBF4436645.1"/>
    </source>
</evidence>
<organism evidence="2 4">
    <name type="scientific">Vibrio anguillarum</name>
    <name type="common">Listonella anguillarum</name>
    <dbReference type="NCBI Taxonomy" id="55601"/>
    <lineage>
        <taxon>Bacteria</taxon>
        <taxon>Pseudomonadati</taxon>
        <taxon>Pseudomonadota</taxon>
        <taxon>Gammaproteobacteria</taxon>
        <taxon>Vibrionales</taxon>
        <taxon>Vibrionaceae</taxon>
        <taxon>Vibrio</taxon>
    </lineage>
</organism>
<accession>A0A289G7N1</accession>
<dbReference type="EMBL" id="CP034672">
    <property type="protein sequence ID" value="AZS25297.1"/>
    <property type="molecule type" value="Genomic_DNA"/>
</dbReference>
<sequence length="139" mass="16627">MNIPVLDFEPGSEKEPVLLSKPQDRRWSFSFRYWKQVEFFGLDQTDSKWFVSLLEKLRELCGKKVEDFISNEGEKGSWRYHKINWNQKNIPIQRGDLEWVDKVYRDNPDDYPLLQFQVSTALGRVVGFGMKIMYSTLYY</sequence>
<proteinExistence type="predicted"/>
<evidence type="ECO:0000313" key="1">
    <source>
        <dbReference type="EMBL" id="AZS25297.1"/>
    </source>
</evidence>
<evidence type="ECO:0000313" key="3">
    <source>
        <dbReference type="Proteomes" id="UP000256923"/>
    </source>
</evidence>
<reference evidence="2" key="2">
    <citation type="journal article" date="2021" name="PeerJ">
        <title>Analysis of 44 Vibrio anguillarum genomes reveals high genetic diversity.</title>
        <authorList>
            <person name="Hansen M.J."/>
            <person name="Dalsgaard I."/>
        </authorList>
    </citation>
    <scope>NUCLEOTIDE SEQUENCE</scope>
    <source>
        <strain evidence="2">850617-1/1</strain>
    </source>
</reference>
<name>A0A289G7N1_VIBAN</name>
<reference evidence="1 3" key="1">
    <citation type="submission" date="2018-12" db="EMBL/GenBank/DDBJ databases">
        <title>Characterization and Draft Genome of Vibrio anguillarum J360 Marine Pathogen Isolated from an Outbreak in Lumpfish (Cyclopterus lumpus).</title>
        <authorList>
            <person name="Vasquez J.I."/>
            <person name="Cao T."/>
            <person name="Chakraborty S."/>
            <person name="Gnanagobal H."/>
            <person name="Wescot J."/>
            <person name="Boyce D."/>
            <person name="Santander J."/>
        </authorList>
    </citation>
    <scope>NUCLEOTIDE SEQUENCE [LARGE SCALE GENOMIC DNA]</scope>
    <source>
        <strain evidence="1 3">J360</strain>
    </source>
</reference>
<gene>
    <name evidence="1" type="ORF">DYL72_09915</name>
    <name evidence="2" type="ORF">ERJ77_19535</name>
</gene>
<evidence type="ECO:0000313" key="4">
    <source>
        <dbReference type="Proteomes" id="UP000786185"/>
    </source>
</evidence>
<protein>
    <submittedName>
        <fullName evidence="2">Uncharacterized protein</fullName>
    </submittedName>
</protein>